<name>A0A2K8IP87_9CAUD</name>
<evidence type="ECO:0000313" key="2">
    <source>
        <dbReference type="Proteomes" id="UP000240394"/>
    </source>
</evidence>
<evidence type="ECO:0000313" key="1">
    <source>
        <dbReference type="EMBL" id="ATE84484.1"/>
    </source>
</evidence>
<sequence length="55" mass="6255">MNHKEEELGKFGKKGKIYNSQRALSRELGVYSDVVSKALKNNKLLLGYEITKVTK</sequence>
<proteinExistence type="predicted"/>
<dbReference type="Proteomes" id="UP000240394">
    <property type="component" value="Segment"/>
</dbReference>
<reference evidence="2" key="1">
    <citation type="journal article" date="2018" name="Mol. Biol. Evol.">
        <title>Rates of Mutation and Recombination in Siphoviridae Phage Genome Evolution over Three Decades.</title>
        <authorList>
            <person name="Kupczok A."/>
            <person name="Neve H."/>
            <person name="Huang K.D."/>
            <person name="Hoeppner M.P."/>
            <person name="Heller K.J."/>
            <person name="Franz C.M.A.P."/>
            <person name="Dagan T."/>
        </authorList>
    </citation>
    <scope>NUCLEOTIDE SEQUENCE [LARGE SCALE GENOMIC DNA]</scope>
</reference>
<protein>
    <submittedName>
        <fullName evidence="1">Uncharacterized protein</fullName>
    </submittedName>
</protein>
<gene>
    <name evidence="1" type="ORF">LP1502a_23</name>
</gene>
<accession>A0A2K8IP87</accession>
<dbReference type="EMBL" id="MF775703">
    <property type="protein sequence ID" value="ATE84484.1"/>
    <property type="molecule type" value="Genomic_DNA"/>
</dbReference>
<keyword evidence="2" id="KW-1185">Reference proteome</keyword>
<organism evidence="1 2">
    <name type="scientific">Lactococcus phage LP1502a</name>
    <dbReference type="NCBI Taxonomy" id="2027277"/>
    <lineage>
        <taxon>Viruses</taxon>
        <taxon>Duplodnaviria</taxon>
        <taxon>Heunggongvirae</taxon>
        <taxon>Uroviricota</taxon>
        <taxon>Caudoviricetes</taxon>
        <taxon>Skunavirus</taxon>
        <taxon>Skunavirus LP1502a</taxon>
    </lineage>
</organism>